<feature type="disulfide bond" evidence="10">
    <location>
        <begin position="1169"/>
        <end position="1178"/>
    </location>
</feature>
<keyword evidence="11" id="KW-0175">Coiled coil</keyword>
<dbReference type="FunFam" id="2.10.25.10:FF:000011">
    <property type="entry name" value="Cadherin EGF LAG seven-pass G-type receptor"/>
    <property type="match status" value="1"/>
</dbReference>
<dbReference type="PANTHER" id="PTHR46534:SF1">
    <property type="entry name" value="IGGFC-BINDING PROTEIN N-TERMINAL DOMAIN-CONTAINING PROTEIN"/>
    <property type="match status" value="1"/>
</dbReference>
<dbReference type="CDD" id="cd00055">
    <property type="entry name" value="EGF_Lam"/>
    <property type="match status" value="16"/>
</dbReference>
<dbReference type="InParanoid" id="A0A1S3HLF9"/>
<feature type="disulfide bond" evidence="10">
    <location>
        <begin position="1323"/>
        <end position="1332"/>
    </location>
</feature>
<dbReference type="SUPFAM" id="SSF49899">
    <property type="entry name" value="Concanavalin A-like lectins/glucanases"/>
    <property type="match status" value="5"/>
</dbReference>
<evidence type="ECO:0000256" key="9">
    <source>
        <dbReference type="ARBA" id="ARBA00023292"/>
    </source>
</evidence>
<dbReference type="FunFam" id="2.10.25.10:FF:000090">
    <property type="entry name" value="laminin subunit alpha"/>
    <property type="match status" value="4"/>
</dbReference>
<comment type="caution">
    <text evidence="10">Lacks conserved residue(s) required for the propagation of feature annotation.</text>
</comment>
<feature type="disulfide bond" evidence="10">
    <location>
        <begin position="1274"/>
        <end position="1283"/>
    </location>
</feature>
<comment type="subcellular location">
    <subcellularLocation>
        <location evidence="1">Secreted</location>
        <location evidence="1">Extracellular space</location>
        <location evidence="1">Extracellular matrix</location>
        <location evidence="1">Basement membrane</location>
    </subcellularLocation>
</comment>
<dbReference type="GeneID" id="106156244"/>
<dbReference type="FunFam" id="2.10.25.10:FF:000188">
    <property type="entry name" value="Laminin subunit gamma 2"/>
    <property type="match status" value="1"/>
</dbReference>
<feature type="disulfide bond" evidence="10">
    <location>
        <begin position="1302"/>
        <end position="1314"/>
    </location>
</feature>
<dbReference type="Pfam" id="PF02210">
    <property type="entry name" value="Laminin_G_2"/>
    <property type="match status" value="4"/>
</dbReference>
<feature type="domain" description="Laminin N-terminal" evidence="16">
    <location>
        <begin position="13"/>
        <end position="241"/>
    </location>
</feature>
<keyword evidence="6" id="KW-0084">Basement membrane</keyword>
<dbReference type="GO" id="GO:0005604">
    <property type="term" value="C:basement membrane"/>
    <property type="evidence" value="ECO:0007669"/>
    <property type="project" value="UniProtKB-SubCell"/>
</dbReference>
<dbReference type="PRINTS" id="PR00011">
    <property type="entry name" value="EGFLAMININ"/>
</dbReference>
<dbReference type="InterPro" id="IPR000034">
    <property type="entry name" value="Laminin_IV"/>
</dbReference>
<feature type="coiled-coil region" evidence="11">
    <location>
        <begin position="1542"/>
        <end position="1569"/>
    </location>
</feature>
<evidence type="ECO:0000256" key="3">
    <source>
        <dbReference type="ARBA" id="ARBA00022530"/>
    </source>
</evidence>
<name>A0A1S3HLF9_LINAN</name>
<feature type="domain" description="Laminin EGF-like" evidence="14">
    <location>
        <begin position="858"/>
        <end position="908"/>
    </location>
</feature>
<dbReference type="SMART" id="SM00282">
    <property type="entry name" value="LamG"/>
    <property type="match status" value="5"/>
</dbReference>
<gene>
    <name evidence="18" type="primary">LOC106156244</name>
</gene>
<dbReference type="PANTHER" id="PTHR46534">
    <property type="entry name" value="IGGFC_BINDING DOMAIN-CONTAINING PROTEIN"/>
    <property type="match status" value="1"/>
</dbReference>
<feature type="disulfide bond" evidence="10">
    <location>
        <begin position="402"/>
        <end position="411"/>
    </location>
</feature>
<dbReference type="InterPro" id="IPR002049">
    <property type="entry name" value="LE_dom"/>
</dbReference>
<dbReference type="Gene3D" id="2.60.120.200">
    <property type="match status" value="5"/>
</dbReference>
<dbReference type="Pfam" id="PF00052">
    <property type="entry name" value="Laminin_B"/>
    <property type="match status" value="1"/>
</dbReference>
<dbReference type="RefSeq" id="XP_013386862.1">
    <property type="nucleotide sequence ID" value="XM_013531408.1"/>
</dbReference>
<feature type="disulfide bond" evidence="10">
    <location>
        <begin position="812"/>
        <end position="829"/>
    </location>
</feature>
<feature type="domain" description="Laminin EGF-like" evidence="14">
    <location>
        <begin position="1353"/>
        <end position="1400"/>
    </location>
</feature>
<dbReference type="FunFam" id="2.10.25.10:FF:000106">
    <property type="entry name" value="Heparan sulfate proteoglycan 2"/>
    <property type="match status" value="1"/>
</dbReference>
<keyword evidence="4 12" id="KW-0732">Signal</keyword>
<dbReference type="FunFam" id="2.10.25.10:FF:000074">
    <property type="entry name" value="Laminin subunit alpha"/>
    <property type="match status" value="1"/>
</dbReference>
<feature type="domain" description="Laminin EGF-like" evidence="14">
    <location>
        <begin position="1255"/>
        <end position="1301"/>
    </location>
</feature>
<dbReference type="STRING" id="7574.A0A1S3HLF9"/>
<reference evidence="18" key="2">
    <citation type="submission" date="2025-08" db="UniProtKB">
        <authorList>
            <consortium name="RefSeq"/>
        </authorList>
    </citation>
    <scope>IDENTIFICATION</scope>
</reference>
<feature type="domain" description="Laminin EGF-like" evidence="14">
    <location>
        <begin position="764"/>
        <end position="809"/>
    </location>
</feature>
<dbReference type="PROSITE" id="PS01248">
    <property type="entry name" value="EGF_LAM_1"/>
    <property type="match status" value="4"/>
</dbReference>
<feature type="domain" description="Laminin EGF-like" evidence="14">
    <location>
        <begin position="1150"/>
        <end position="1199"/>
    </location>
</feature>
<dbReference type="CDD" id="cd00110">
    <property type="entry name" value="LamG"/>
    <property type="match status" value="5"/>
</dbReference>
<feature type="domain" description="Laminin G" evidence="13">
    <location>
        <begin position="3542"/>
        <end position="3728"/>
    </location>
</feature>
<keyword evidence="8" id="KW-0325">Glycoprotein</keyword>
<evidence type="ECO:0000259" key="13">
    <source>
        <dbReference type="PROSITE" id="PS50025"/>
    </source>
</evidence>
<dbReference type="Proteomes" id="UP000085678">
    <property type="component" value="Unplaced"/>
</dbReference>
<feature type="disulfide bond" evidence="10">
    <location>
        <begin position="810"/>
        <end position="822"/>
    </location>
</feature>
<evidence type="ECO:0000256" key="8">
    <source>
        <dbReference type="ARBA" id="ARBA00023180"/>
    </source>
</evidence>
<feature type="disulfide bond" evidence="10">
    <location>
        <begin position="488"/>
        <end position="505"/>
    </location>
</feature>
<dbReference type="SUPFAM" id="SSF57196">
    <property type="entry name" value="EGF/Laminin"/>
    <property type="match status" value="11"/>
</dbReference>
<evidence type="ECO:0000256" key="7">
    <source>
        <dbReference type="ARBA" id="ARBA00023157"/>
    </source>
</evidence>
<keyword evidence="17" id="KW-1185">Reference proteome</keyword>
<feature type="disulfide bond" evidence="10">
    <location>
        <begin position="831"/>
        <end position="840"/>
    </location>
</feature>
<evidence type="ECO:0000256" key="6">
    <source>
        <dbReference type="ARBA" id="ARBA00022869"/>
    </source>
</evidence>
<feature type="domain" description="Laminin EGF-like" evidence="14">
    <location>
        <begin position="432"/>
        <end position="485"/>
    </location>
</feature>
<feature type="disulfide bond" evidence="10">
    <location>
        <begin position="718"/>
        <end position="735"/>
    </location>
</feature>
<dbReference type="Pfam" id="PF24973">
    <property type="entry name" value="EGF_LMN_ATRN"/>
    <property type="match status" value="2"/>
</dbReference>
<feature type="disulfide bond" evidence="10">
    <location>
        <begin position="1374"/>
        <end position="1383"/>
    </location>
</feature>
<feature type="domain" description="Laminin G" evidence="13">
    <location>
        <begin position="4153"/>
        <end position="4328"/>
    </location>
</feature>
<feature type="disulfide bond" evidence="10">
    <location>
        <begin position="1355"/>
        <end position="1372"/>
    </location>
</feature>
<feature type="disulfide bond" evidence="10">
    <location>
        <begin position="858"/>
        <end position="870"/>
    </location>
</feature>
<dbReference type="KEGG" id="lak:106156244"/>
<dbReference type="Gene3D" id="2.60.120.260">
    <property type="entry name" value="Galactose-binding domain-like"/>
    <property type="match status" value="1"/>
</dbReference>
<dbReference type="InterPro" id="IPR035234">
    <property type="entry name" value="IgGFc-bd_N"/>
</dbReference>
<dbReference type="SMART" id="SM00180">
    <property type="entry name" value="EGF_Lam"/>
    <property type="match status" value="16"/>
</dbReference>
<evidence type="ECO:0000313" key="18">
    <source>
        <dbReference type="RefSeq" id="XP_013386862.1"/>
    </source>
</evidence>
<dbReference type="Pfam" id="PF00053">
    <property type="entry name" value="EGF_laminin"/>
    <property type="match status" value="14"/>
</dbReference>
<feature type="disulfide bond" evidence="10">
    <location>
        <begin position="716"/>
        <end position="728"/>
    </location>
</feature>
<feature type="disulfide bond" evidence="10">
    <location>
        <begin position="782"/>
        <end position="791"/>
    </location>
</feature>
<feature type="domain" description="Laminin G" evidence="13">
    <location>
        <begin position="3954"/>
        <end position="4148"/>
    </location>
</feature>
<feature type="disulfide bond" evidence="10">
    <location>
        <begin position="1424"/>
        <end position="1433"/>
    </location>
</feature>
<dbReference type="Pfam" id="PF00054">
    <property type="entry name" value="Laminin_G_1"/>
    <property type="match status" value="1"/>
</dbReference>
<dbReference type="InterPro" id="IPR009030">
    <property type="entry name" value="Growth_fac_rcpt_cys_sf"/>
</dbReference>
<keyword evidence="9 10" id="KW-0424">Laminin EGF-like domain</keyword>
<feature type="disulfide bond" evidence="10">
    <location>
        <begin position="456"/>
        <end position="465"/>
    </location>
</feature>
<dbReference type="SUPFAM" id="SSF57184">
    <property type="entry name" value="Growth factor receptor domain"/>
    <property type="match status" value="1"/>
</dbReference>
<dbReference type="FunFam" id="2.10.25.10:FF:000069">
    <property type="entry name" value="Laminin subunit alpha 1"/>
    <property type="match status" value="1"/>
</dbReference>
<evidence type="ECO:0000313" key="17">
    <source>
        <dbReference type="Proteomes" id="UP000085678"/>
    </source>
</evidence>
<evidence type="ECO:0000259" key="14">
    <source>
        <dbReference type="PROSITE" id="PS50027"/>
    </source>
</evidence>
<dbReference type="Pfam" id="PF17517">
    <property type="entry name" value="IgGFc_binding"/>
    <property type="match status" value="3"/>
</dbReference>
<keyword evidence="5" id="KW-0677">Repeat</keyword>
<feature type="domain" description="Laminin G" evidence="13">
    <location>
        <begin position="3354"/>
        <end position="3529"/>
    </location>
</feature>
<dbReference type="PROSITE" id="PS50027">
    <property type="entry name" value="EGF_LAM_2"/>
    <property type="match status" value="12"/>
</dbReference>
<feature type="domain" description="Laminin EGF-like" evidence="14">
    <location>
        <begin position="1302"/>
        <end position="1352"/>
    </location>
</feature>
<feature type="disulfide bond" evidence="10">
    <location>
        <begin position="1304"/>
        <end position="1321"/>
    </location>
</feature>
<feature type="disulfide bond" evidence="10">
    <location>
        <begin position="737"/>
        <end position="746"/>
    </location>
</feature>
<feature type="domain" description="Laminin IV type A" evidence="15">
    <location>
        <begin position="939"/>
        <end position="1114"/>
    </location>
</feature>
<feature type="disulfide bond" evidence="10">
    <location>
        <begin position="486"/>
        <end position="498"/>
    </location>
</feature>
<feature type="disulfide bond" evidence="10">
    <location>
        <begin position="860"/>
        <end position="877"/>
    </location>
</feature>
<feature type="domain" description="Laminin EGF-like" evidence="14">
    <location>
        <begin position="486"/>
        <end position="528"/>
    </location>
</feature>
<evidence type="ECO:0000256" key="10">
    <source>
        <dbReference type="PROSITE-ProRule" id="PRU00460"/>
    </source>
</evidence>
<evidence type="ECO:0000256" key="1">
    <source>
        <dbReference type="ARBA" id="ARBA00004302"/>
    </source>
</evidence>
<keyword evidence="7 10" id="KW-1015">Disulfide bond</keyword>
<feature type="domain" description="Laminin EGF-like" evidence="14">
    <location>
        <begin position="1401"/>
        <end position="1450"/>
    </location>
</feature>
<feature type="disulfide bond" evidence="10">
    <location>
        <begin position="1353"/>
        <end position="1365"/>
    </location>
</feature>
<keyword evidence="2" id="KW-0964">Secreted</keyword>
<dbReference type="FunFam" id="2.10.25.10:FF:000189">
    <property type="entry name" value="Laminin subunit alpha 2"/>
    <property type="match status" value="1"/>
</dbReference>
<evidence type="ECO:0000256" key="2">
    <source>
        <dbReference type="ARBA" id="ARBA00022525"/>
    </source>
</evidence>
<protein>
    <submittedName>
        <fullName evidence="18">Laminin subunit alpha-1</fullName>
    </submittedName>
</protein>
<accession>A0A1S3HLF9</accession>
<feature type="disulfide bond" evidence="10">
    <location>
        <begin position="879"/>
        <end position="888"/>
    </location>
</feature>
<dbReference type="InterPro" id="IPR013320">
    <property type="entry name" value="ConA-like_dom_sf"/>
</dbReference>
<evidence type="ECO:0000256" key="12">
    <source>
        <dbReference type="SAM" id="SignalP"/>
    </source>
</evidence>
<dbReference type="PROSITE" id="PS51117">
    <property type="entry name" value="LAMININ_NTER"/>
    <property type="match status" value="1"/>
</dbReference>
<feature type="domain" description="Laminin EGF-like" evidence="14">
    <location>
        <begin position="364"/>
        <end position="431"/>
    </location>
</feature>
<evidence type="ECO:0000259" key="16">
    <source>
        <dbReference type="PROSITE" id="PS51117"/>
    </source>
</evidence>
<keyword evidence="3" id="KW-0272">Extracellular matrix</keyword>
<feature type="domain" description="Laminin G" evidence="13">
    <location>
        <begin position="3734"/>
        <end position="3942"/>
    </location>
</feature>
<dbReference type="SMART" id="SM00181">
    <property type="entry name" value="EGF"/>
    <property type="match status" value="7"/>
</dbReference>
<dbReference type="InterPro" id="IPR001791">
    <property type="entry name" value="Laminin_G"/>
</dbReference>
<evidence type="ECO:0000259" key="15">
    <source>
        <dbReference type="PROSITE" id="PS51115"/>
    </source>
</evidence>
<dbReference type="SMART" id="SM00136">
    <property type="entry name" value="LamNT"/>
    <property type="match status" value="1"/>
</dbReference>
<feature type="chain" id="PRO_5010306385" evidence="12">
    <location>
        <begin position="22"/>
        <end position="4330"/>
    </location>
</feature>
<sequence>MTWIWLSLVFTTLWASGTAVAVNVALNKPVSANITCGTTGIETYYGHNQILVQPRLRVSGECEDVNTHPASAMVDGDPNTWWQSTSRSRLVAAQLGLTSADPEAIIILDLDQEFSVEQIILSMGDSKRPDRLAIEKSFDGVTYRPWVYVVTSTSECQDMFGVSERKQPSDNVIPICIRYESIRATTNETMTFDFQAFPLAVKDWKLARYLKLQFYEMELTLGATGDNWQHYTVRDIEVMAECICNGHQTDCAQNNLTGQYSCVCGGNTEGLYCERCQPYYNQAAFTYGIPCESCNCFNHSEECYYNQTVDANNLSFNSSGIRAGGGVCIDCQHNTSGVNCEKCEDYFFRPNGRPQTHPNACVSCDCHMAGVTLNLETGLLGDCVMNNDSILPIGKAPGDCFCKSNVIGSKCDQCAEGYFNLSQENPQGCQGCLCHSPGTIGGSGICEPDNNGQCPCKEFTTNRICDMCMDGYYGLESNNTQGCSPCNCDVGGSTSPVCNKTTGQCPCRPNVAGLMCDSPADNYYYPSVHFISAEFENLQNNAWDRKQTPDSFFGFGYGVLTRTGESTTQLEIPAIPRLSGQFHVVLRYMANGSMDGNLTVLSGQVPQLRQIISLSFCPTWCYIAVGNDDVIDLQPGSYTIQIQVPSQTGIEILLDQVVALPVEFRNATEVLGGEANTFHSTCDVVSNLARDPARQSYCDSQEFSLTSYYLNGAVPCNCDILGSNGTICQPKGGQCTCKPGVTGQRCDQCMVEFYSLTAAGCAACECASDDKICDFVTGQCKCPPNTQGRQCDQCVANHWGWDGKVGCQACGCNTTGSVNLQCNLTTGVCACQPGVHGAQCLECLDEYAFFSPTGCVACNCNTAGSTSTVCDKGSGQCPCKSNTVGQYCGSCRAGTYHLSSSYDTGCLDCICMGITQNCASSGLRYTRQTLAVNQFNDGISKPSFEVMNATASKPINATNTLLNGVEVAQATISNPQEPLYWRSIYTFINDFTKYYGSSLNMTVHYINVLGFGAPLNTSVVLVTPTQKRLYYSVPEVQVNTTTTISVKWLESFWRVVDTNAPVSRGEFLTCLADVKWLLLPASWSTGPHVTSIEAVQYEEASTSGTGSLALSVEQCVCPPGYDGLSCERCATGYKRENLTTHGYLGVCIPCECNGHAEYCDPDTGECKDCRDNTTGTNCELCAIGYYGDATQGTPNDCRPCPCHSPRVMDPSCTEVNGSVQCLSCALGYTGDICDSCLPFFYGNPEVQGTGTCTECDCNGNSLDCDTRTGVCSGCSSNTTGLHCERCIEGMFGDASQQNCRGCDCVMTGSTSAICNHTTGQCDCRPGVGTRDCGSCLENYWGYNIRPFNSCIPCDCNVAGSTTLQCAGDTGVCSCKSHTAGDKCDQCAPGLWGLPYRPCEACACNTTGSVNASAPCDTVYGQCECKPGVTGRQCDQCEKFFIGFGPAGCTRCLDCQYSLGTDTLGLQDTWQTYWNVSSTVGGLVAQDAQLQQLTQTLTGTLDSIGFSESTLFSLEATLRNITNKEAGYNQSVISLQSRVQMAVDAANSLRNEARAELNRLQDIKNDVRSALQSALEIEAVSVGTISQLTNYSVEVGQLLAKSREVNRYLNQNFSAELSRTAAELAAGIATATDAQATSELIQQQSAECANLEGAALNAQSALSQVEANIQAITTAASNVMAARDRVMDILNQTEYQKSYALTLFSEAEAILNLTAVTLNASRDSFLEGQQAFAEASAIVADGIPKDNQIPLDAAGHQYMIMFMENRVENGPKYRYLELFITPAGIETNNVTVQINQVYNSAIPNMTFVVSAGEVKKVNISVELRMQGSVMTRQGLEILASDRIVVYALNKDEFSTDGFLSLPRESLGTDYYTVSYYPPNYKTQVGVAAMEDNTEVIITLPQQTFTSSRVFVLYRDNIFRNGNSFTVMMNKFDTLQLQDEVAADLTGTRIQSSKLVAVFSGNVRTNVGQGTRSRDHLAEQIPPISSWGRNFAVVPIPNRTTGDVVKIVASQPNTELIVANATEERVYTLTQAGSSRTLLLPSSTYCFIAATKPILVAQIVYSQLTEESIEKADPSMILIPSIEHYSSNYHFALPKPSVGNYTHYFLIAIEDSAKNGVILDGQPLPSAALWHPIPFTTLVGGYFVVSGDQAHTITHTDRSVTFMGVMYGAGDRESYGLPIGMRVRNQYEVTALQTTLESSGKKFVVMYMENRIEIPTQPFVELFVTPAENVFSVLVNINQVYDQAYGNQTLVIQGGQVRKVDIPVSFRVVGNSLTRQTLEITSSEAVVVYGVNKDEYSSDAFLAYPTTSLGKEYYVVSYAPPTISTELGIAGVHGNTRVSVTFSPNVQVSYGSVTYGGGDTLTVTLNQFSSLQLQSQFGDLTGTRIVSDKPVAVFSGNVRTSVQGNSRDHLVEQLTAVQYWGTEFATVPVPQRTVGDIFRVVASADNTIVNVRNSSSVVTSSINTAGGFVQLPLDSATYYYITSNFPVQVVQIVKSQLNGELADPSMFLLPPVARYSTGYHFSLPAQAATGSYTHYFMLVIENKDKHGLLLDGQPLNTVQSLTWNNIPGTSLVGTYFELSGDQSHFMTHSDPSVTFMGLLYGAGDKESYGLPIGLRFADNLEGIQAAPPTIDAGREYMVAFMENRIENPKYQYLELFLTAAGDAVADISVSISQVHDRNLGNSSVVLRPGEVTRVNISVQLRMEGTTLSRQGIEVKASGNIILYGLNKDEYSTDAFLALPQNGIGTDYYTVSYSPATTKTEFVIVGTRDDTVVTVTLPNRNNVAVQWAGQIYSRGETFKLILNRFDTVQIQSPDSNSDLTGTHVQSDRPVTVLSGNVRTQVGQGVSRDHLVEQIPPVSSWGRNFATVPIPNRSTGDIFRVVASQDNTIVTIRNTDGDQVKILDSAGGYTEFTISSTAYSYITSNHPILLVQIVKSQVSSSTSEVADPAMMVVPPFEHYSNNYHFLLPSGVADTYVHYFLLVIESDLRNDLRLDGTFLTGLPWQSIPGTNKVGTFFEVTGSQAHVLNHVNPNVTFMGMLYGAGDRESYGLPIGMRLVENVDQGGQNASTGFESWTNISMQLRTLSNSTEQLMLDTQVLVQQAEQHAQTVTAAAQAIQREFSLVESRGAMAVDAIQKYQDVARTLNSSLYLAQDANNTVTQAMQSMQDITVVDLQNQAQTSSQASLDMKAQVDARVINLAGLNSQLNSANSSLQSAVGMWSGLETQIANLETRAAQVNAASTDPGIMTLLDSANTTATQAQQLSDQVLQADQSDQSQIQAQEDLVAVIQTSVNSISVVTAQINAELQSYNIMYSQMQSRLTAINQFHSETNATRYRLSAKMASIEAKLARAKQLASSLERPVSFPGTAHITVQNPSQESRIFNELSLEFRASQENATGVIFYADGTADNSWLALYVNHGTLVFEFNLGSGIVRMESLATVCSGCWLKVLANRYTSTGHLTVTRMSTGGSTTAYGENNVGNSLQLGADLVLAGVPSNAKASGLPTTKFPGCITNLHVDNIRVDLWSKQIENSLGCCTRPVTPAPEALLPGVSFDGFGHLHVNPGRFSAFGQSRVSLEFRTFSYNGVLMLAEKAGSSVYYGMYLQDGRLIFEYGTPGNTQALRSSVTYNDGDWYKVDITRNATYASLNLQRVSDNGNSILEIKSVRTPAITLSELQNGTLYFGGVPQSSSSGIPMSSSFAGCIREAYYYVNSSSRVAMIPREMVNSSIAVSLDGCFRNVIYGAGFRTDLSYSSYAATGNTEAVNRLEIDFKTSEPSGLLFFTQDPGQTKPSLYVALYHGNVFVEIGTENGPLIRPLMTTGFYLADDFLHTIQLDLSANRPRLVVDGINVVSLDTLSSDQHPLTGGGSTLYIGGVSSPSAVHTQVPVLSSFAGGVQKVAVNSRSVDFFSTSQLTGQTGMYLSGVPAPPDTTPPPPYTTTLPPPTTAPPTCAPSSNLTYLSDSVRFGDQPDSYMAFNISNRNLFNNSFVLITEFRALSPNGVLYYAANRYVNPEYWIGLYLENGYLVFTMSSSTRSNFTRAVTSRHTYDNGEWWEATVLRINDFIALVVSKDYRNNQQISTIPTNLFITTNFYLGGVDSRFGGTFPLPIGKTPFHGCIRKMEMNSHNNPNAYIFSVLGYITKFNVHNPDQSLGTSLCYASVNTGTSLNGAGYLKIVESVTVEENSTISLTFRAANNTASLVSIYSSNSSFFSLEVVEGRLRAVISNAIDPLTPFMAALSHETIRHVICDNNNHTVTARISRVGVSIEADQEPRENYAFPRGFVIPTITAPLYVGGVEAPSRPFITRGLEGCVKSISVNGNSYNLRNVVKSHGSLNGCPV</sequence>
<dbReference type="Gene3D" id="2.10.25.10">
    <property type="entry name" value="Laminin"/>
    <property type="match status" value="14"/>
</dbReference>
<dbReference type="SUPFAM" id="SSF49785">
    <property type="entry name" value="Galactose-binding domain-like"/>
    <property type="match status" value="1"/>
</dbReference>
<dbReference type="InterPro" id="IPR056863">
    <property type="entry name" value="LMN_ATRN_NET-like_EGF"/>
</dbReference>
<dbReference type="InterPro" id="IPR000742">
    <property type="entry name" value="EGF"/>
</dbReference>
<organism evidence="17 18">
    <name type="scientific">Lingula anatina</name>
    <name type="common">Brachiopod</name>
    <name type="synonym">Lingula unguis</name>
    <dbReference type="NCBI Taxonomy" id="7574"/>
    <lineage>
        <taxon>Eukaryota</taxon>
        <taxon>Metazoa</taxon>
        <taxon>Spiralia</taxon>
        <taxon>Lophotrochozoa</taxon>
        <taxon>Brachiopoda</taxon>
        <taxon>Linguliformea</taxon>
        <taxon>Lingulata</taxon>
        <taxon>Lingulida</taxon>
        <taxon>Linguloidea</taxon>
        <taxon>Lingulidae</taxon>
        <taxon>Lingula</taxon>
    </lineage>
</organism>
<feature type="disulfide bond" evidence="10">
    <location>
        <begin position="507"/>
        <end position="516"/>
    </location>
</feature>
<dbReference type="InterPro" id="IPR008211">
    <property type="entry name" value="Laminin_N"/>
</dbReference>
<evidence type="ECO:0000256" key="11">
    <source>
        <dbReference type="SAM" id="Coils"/>
    </source>
</evidence>
<dbReference type="InterPro" id="IPR008979">
    <property type="entry name" value="Galactose-bd-like_sf"/>
</dbReference>
<dbReference type="PROSITE" id="PS51115">
    <property type="entry name" value="LAMININ_IVA"/>
    <property type="match status" value="1"/>
</dbReference>
<feature type="signal peptide" evidence="12">
    <location>
        <begin position="1"/>
        <end position="21"/>
    </location>
</feature>
<evidence type="ECO:0000256" key="5">
    <source>
        <dbReference type="ARBA" id="ARBA00022737"/>
    </source>
</evidence>
<feature type="domain" description="Laminin EGF-like" evidence="14">
    <location>
        <begin position="810"/>
        <end position="857"/>
    </location>
</feature>
<dbReference type="SMART" id="SM00281">
    <property type="entry name" value="LamB"/>
    <property type="match status" value="1"/>
</dbReference>
<evidence type="ECO:0000256" key="4">
    <source>
        <dbReference type="ARBA" id="ARBA00022729"/>
    </source>
</evidence>
<dbReference type="OrthoDB" id="5985440at2759"/>
<feature type="domain" description="Laminin EGF-like" evidence="14">
    <location>
        <begin position="716"/>
        <end position="763"/>
    </location>
</feature>
<reference evidence="18" key="1">
    <citation type="journal article" date="2015" name="Nat. Commun.">
        <title>The Lingula genome provides insights into brachiopod evolution and the origin of phosphate biomineralization.</title>
        <authorList>
            <person name="Luo Y.J."/>
            <person name="Takeuchi T."/>
            <person name="Koyanagi R."/>
            <person name="Yamada L."/>
            <person name="Kanda M."/>
            <person name="Khalturina M."/>
            <person name="Fujie M."/>
            <person name="Yamasaki S.I."/>
            <person name="Endo K."/>
            <person name="Satoh N."/>
        </authorList>
    </citation>
    <scope>NUCLEOTIDE SEQUENCE</scope>
</reference>
<dbReference type="PROSITE" id="PS50025">
    <property type="entry name" value="LAM_G_DOMAIN"/>
    <property type="match status" value="5"/>
</dbReference>
<proteinExistence type="predicted"/>